<evidence type="ECO:0000313" key="2">
    <source>
        <dbReference type="Proteomes" id="UP000603352"/>
    </source>
</evidence>
<name>A0ABQ1J3U7_9PROT</name>
<organism evidence="1 2">
    <name type="scientific">Tistrella bauzanensis</name>
    <dbReference type="NCBI Taxonomy" id="657419"/>
    <lineage>
        <taxon>Bacteria</taxon>
        <taxon>Pseudomonadati</taxon>
        <taxon>Pseudomonadota</taxon>
        <taxon>Alphaproteobacteria</taxon>
        <taxon>Geminicoccales</taxon>
        <taxon>Geminicoccaceae</taxon>
        <taxon>Tistrella</taxon>
    </lineage>
</organism>
<comment type="caution">
    <text evidence="1">The sequence shown here is derived from an EMBL/GenBank/DDBJ whole genome shotgun (WGS) entry which is preliminary data.</text>
</comment>
<keyword evidence="1" id="KW-0540">Nuclease</keyword>
<proteinExistence type="predicted"/>
<accession>A0ABQ1J3U7</accession>
<gene>
    <name evidence="1" type="ORF">GCM10011505_45050</name>
</gene>
<reference evidence="2" key="1">
    <citation type="journal article" date="2019" name="Int. J. Syst. Evol. Microbiol.">
        <title>The Global Catalogue of Microorganisms (GCM) 10K type strain sequencing project: providing services to taxonomists for standard genome sequencing and annotation.</title>
        <authorList>
            <consortium name="The Broad Institute Genomics Platform"/>
            <consortium name="The Broad Institute Genome Sequencing Center for Infectious Disease"/>
            <person name="Wu L."/>
            <person name="Ma J."/>
        </authorList>
    </citation>
    <scope>NUCLEOTIDE SEQUENCE [LARGE SCALE GENOMIC DNA]</scope>
    <source>
        <strain evidence="2">CGMCC 1.10188</strain>
    </source>
</reference>
<dbReference type="Pfam" id="PF11171">
    <property type="entry name" value="DUF2958"/>
    <property type="match status" value="1"/>
</dbReference>
<dbReference type="Proteomes" id="UP000603352">
    <property type="component" value="Unassembled WGS sequence"/>
</dbReference>
<dbReference type="EMBL" id="BMDZ01000085">
    <property type="protein sequence ID" value="GGB59258.1"/>
    <property type="molecule type" value="Genomic_DNA"/>
</dbReference>
<sequence length="131" mass="14336">MILLTSTQRDRLLANGRQRAQDHIPVVKFFTPLGEGVWLATELDEDGDIMFGLADLGHPELGSWSLGEMQSVRLPFGMGIERDLLFTGDFPISVWAEAAHQTGSIRAAERLLYRVGAGLSPPSADTENRSA</sequence>
<dbReference type="RefSeq" id="WP_188582188.1">
    <property type="nucleotide sequence ID" value="NZ_BMDZ01000085.1"/>
</dbReference>
<keyword evidence="2" id="KW-1185">Reference proteome</keyword>
<evidence type="ECO:0000313" key="1">
    <source>
        <dbReference type="EMBL" id="GGB59258.1"/>
    </source>
</evidence>
<keyword evidence="1" id="KW-0378">Hydrolase</keyword>
<dbReference type="GO" id="GO:0004519">
    <property type="term" value="F:endonuclease activity"/>
    <property type="evidence" value="ECO:0007669"/>
    <property type="project" value="UniProtKB-KW"/>
</dbReference>
<dbReference type="InterPro" id="IPR021341">
    <property type="entry name" value="DUF2958"/>
</dbReference>
<protein>
    <submittedName>
        <fullName evidence="1">Single-stranded DNA endonuclease</fullName>
    </submittedName>
</protein>
<keyword evidence="1" id="KW-0255">Endonuclease</keyword>